<organism evidence="4 5">
    <name type="scientific">Sphingomicrobium clamense</name>
    <dbReference type="NCBI Taxonomy" id="2851013"/>
    <lineage>
        <taxon>Bacteria</taxon>
        <taxon>Pseudomonadati</taxon>
        <taxon>Pseudomonadota</taxon>
        <taxon>Alphaproteobacteria</taxon>
        <taxon>Sphingomonadales</taxon>
        <taxon>Sphingomonadaceae</taxon>
        <taxon>Sphingomicrobium</taxon>
    </lineage>
</organism>
<dbReference type="Pfam" id="PF13614">
    <property type="entry name" value="AAA_31"/>
    <property type="match status" value="1"/>
</dbReference>
<evidence type="ECO:0000313" key="5">
    <source>
        <dbReference type="Proteomes" id="UP000698028"/>
    </source>
</evidence>
<comment type="caution">
    <text evidence="4">The sequence shown here is derived from an EMBL/GenBank/DDBJ whole genome shotgun (WGS) entry which is preliminary data.</text>
</comment>
<evidence type="ECO:0000256" key="1">
    <source>
        <dbReference type="ARBA" id="ARBA00022741"/>
    </source>
</evidence>
<dbReference type="PANTHER" id="PTHR43384">
    <property type="entry name" value="SEPTUM SITE-DETERMINING PROTEIN MIND HOMOLOG, CHLOROPLASTIC-RELATED"/>
    <property type="match status" value="1"/>
</dbReference>
<feature type="domain" description="AAA" evidence="3">
    <location>
        <begin position="152"/>
        <end position="302"/>
    </location>
</feature>
<protein>
    <submittedName>
        <fullName evidence="4">AAA family ATPase</fullName>
    </submittedName>
</protein>
<keyword evidence="1" id="KW-0547">Nucleotide-binding</keyword>
<proteinExistence type="predicted"/>
<reference evidence="4 5" key="1">
    <citation type="submission" date="2021-07" db="EMBL/GenBank/DDBJ databases">
        <title>The draft genome sequence of Sphingomicrobium sp. B8.</title>
        <authorList>
            <person name="Mu L."/>
        </authorList>
    </citation>
    <scope>NUCLEOTIDE SEQUENCE [LARGE SCALE GENOMIC DNA]</scope>
    <source>
        <strain evidence="4 5">B8</strain>
    </source>
</reference>
<dbReference type="Proteomes" id="UP000698028">
    <property type="component" value="Unassembled WGS sequence"/>
</dbReference>
<evidence type="ECO:0000259" key="3">
    <source>
        <dbReference type="Pfam" id="PF13614"/>
    </source>
</evidence>
<keyword evidence="2" id="KW-0067">ATP-binding</keyword>
<dbReference type="PANTHER" id="PTHR43384:SF6">
    <property type="entry name" value="SEPTUM SITE-DETERMINING PROTEIN MIND HOMOLOG, CHLOROPLASTIC"/>
    <property type="match status" value="1"/>
</dbReference>
<name>A0ABS6V3C4_9SPHN</name>
<gene>
    <name evidence="4" type="ORF">KTQ36_01970</name>
</gene>
<sequence>MSKIDPNAHEARGWHAGGYSPPVKLFLTGAAGDPGALAGVEVAGFPIELSIIDEGGFPGVEDVADSAAAVVQVATDDPATVAQFGALARATDVPMLAAAFDPPLSFVRQLVRAGAHDVIPLPLDIADLETSVQPIASELATKTRSAHVGLEKSIMVIKSEGGVGATALSTQLATRFAANEAAAGRETCLLDMDMQFGDAAFVLGLKPRLTLADLIQAEERLDGALMRTVATDHPSGLKIVSAPNEILPLESLSAEHAFRILNLAKAEFGTVFVDLPMNWTNWSLSLMTRADMVLMVTELSIPSLNRARRQLDLLNSQGLGDIDVRVVVNRFEKGLFKKLTRSDAESVLGREVAYTICNDHQTMSEALERGVPIAEVKRRSALGKDLDILDSGLAGALGLER</sequence>
<evidence type="ECO:0000256" key="2">
    <source>
        <dbReference type="ARBA" id="ARBA00022840"/>
    </source>
</evidence>
<dbReference type="EMBL" id="JAHVAH010000001">
    <property type="protein sequence ID" value="MBW0144062.1"/>
    <property type="molecule type" value="Genomic_DNA"/>
</dbReference>
<evidence type="ECO:0000313" key="4">
    <source>
        <dbReference type="EMBL" id="MBW0144062.1"/>
    </source>
</evidence>
<accession>A0ABS6V3C4</accession>
<dbReference type="RefSeq" id="WP_218632092.1">
    <property type="nucleotide sequence ID" value="NZ_JAHVAH010000001.1"/>
</dbReference>
<keyword evidence="5" id="KW-1185">Reference proteome</keyword>
<dbReference type="InterPro" id="IPR050625">
    <property type="entry name" value="ParA/MinD_ATPase"/>
</dbReference>
<dbReference type="InterPro" id="IPR025669">
    <property type="entry name" value="AAA_dom"/>
</dbReference>